<dbReference type="Proteomes" id="UP001652662">
    <property type="component" value="Chromosome 6"/>
</dbReference>
<name>A0ABM4PRJ7_EQUPR</name>
<dbReference type="RefSeq" id="XP_070479823.1">
    <property type="nucleotide sequence ID" value="XM_070623722.1"/>
</dbReference>
<evidence type="ECO:0000256" key="2">
    <source>
        <dbReference type="ARBA" id="ARBA00022737"/>
    </source>
</evidence>
<accession>A0ABM4PRJ7</accession>
<dbReference type="InterPro" id="IPR013087">
    <property type="entry name" value="Znf_C2H2_type"/>
</dbReference>
<dbReference type="SUPFAM" id="SSF57667">
    <property type="entry name" value="beta-beta-alpha zinc fingers"/>
    <property type="match status" value="1"/>
</dbReference>
<keyword evidence="4" id="KW-0862">Zinc</keyword>
<evidence type="ECO:0000256" key="4">
    <source>
        <dbReference type="ARBA" id="ARBA00022833"/>
    </source>
</evidence>
<evidence type="ECO:0000256" key="1">
    <source>
        <dbReference type="ARBA" id="ARBA00022723"/>
    </source>
</evidence>
<dbReference type="GeneID" id="103561685"/>
<sequence>MRIESLLFFFILEWEIQLKTKDLAVQQDVFGEKRSKRIKRERIHNEWEHYDCEQCGKVFSEHSCLKTHRTQNGENAHEDNQYGKSVLTLHRKTSTGEKLSRLNQLGRAMSPTPDIVYWKTSMQEKDLESSDGGKAFADHSYLQTQITTHNGEKLNEWMECQSGSSTLHVAAWLKVDLQNAYIILL</sequence>
<dbReference type="InterPro" id="IPR036236">
    <property type="entry name" value="Znf_C2H2_sf"/>
</dbReference>
<organism evidence="7 8">
    <name type="scientific">Equus przewalskii</name>
    <name type="common">Przewalski's horse</name>
    <name type="synonym">Equus caballus przewalskii</name>
    <dbReference type="NCBI Taxonomy" id="9798"/>
    <lineage>
        <taxon>Eukaryota</taxon>
        <taxon>Metazoa</taxon>
        <taxon>Chordata</taxon>
        <taxon>Craniata</taxon>
        <taxon>Vertebrata</taxon>
        <taxon>Euteleostomi</taxon>
        <taxon>Mammalia</taxon>
        <taxon>Eutheria</taxon>
        <taxon>Laurasiatheria</taxon>
        <taxon>Perissodactyla</taxon>
        <taxon>Equidae</taxon>
        <taxon>Equus</taxon>
    </lineage>
</organism>
<dbReference type="PANTHER" id="PTHR23234:SF10">
    <property type="entry name" value="RIKEN CDNA 6720489N17 GENE-RELATED"/>
    <property type="match status" value="1"/>
</dbReference>
<keyword evidence="3 5" id="KW-0863">Zinc-finger</keyword>
<evidence type="ECO:0000256" key="3">
    <source>
        <dbReference type="ARBA" id="ARBA00022771"/>
    </source>
</evidence>
<evidence type="ECO:0000313" key="8">
    <source>
        <dbReference type="RefSeq" id="XP_070479823.1"/>
    </source>
</evidence>
<dbReference type="InterPro" id="IPR050758">
    <property type="entry name" value="Znf_C2H2-type"/>
</dbReference>
<dbReference type="PROSITE" id="PS50157">
    <property type="entry name" value="ZINC_FINGER_C2H2_2"/>
    <property type="match status" value="1"/>
</dbReference>
<gene>
    <name evidence="8" type="primary">LOC103561685</name>
</gene>
<feature type="domain" description="C2H2-type" evidence="6">
    <location>
        <begin position="50"/>
        <end position="82"/>
    </location>
</feature>
<evidence type="ECO:0000313" key="7">
    <source>
        <dbReference type="Proteomes" id="UP001652662"/>
    </source>
</evidence>
<keyword evidence="7" id="KW-1185">Reference proteome</keyword>
<dbReference type="Gene3D" id="3.30.160.60">
    <property type="entry name" value="Classic Zinc Finger"/>
    <property type="match status" value="1"/>
</dbReference>
<reference evidence="8" key="1">
    <citation type="submission" date="2025-08" db="UniProtKB">
        <authorList>
            <consortium name="RefSeq"/>
        </authorList>
    </citation>
    <scope>IDENTIFICATION</scope>
    <source>
        <tissue evidence="8">Blood</tissue>
    </source>
</reference>
<dbReference type="PANTHER" id="PTHR23234">
    <property type="entry name" value="ZNF44 PROTEIN"/>
    <property type="match status" value="1"/>
</dbReference>
<protein>
    <submittedName>
        <fullName evidence="8">Zinc finger protein 266-like isoform X1</fullName>
    </submittedName>
</protein>
<proteinExistence type="predicted"/>
<keyword evidence="2" id="KW-0677">Repeat</keyword>
<evidence type="ECO:0000256" key="5">
    <source>
        <dbReference type="PROSITE-ProRule" id="PRU00042"/>
    </source>
</evidence>
<keyword evidence="1" id="KW-0479">Metal-binding</keyword>
<evidence type="ECO:0000259" key="6">
    <source>
        <dbReference type="PROSITE" id="PS50157"/>
    </source>
</evidence>